<evidence type="ECO:0000313" key="3">
    <source>
        <dbReference type="Proteomes" id="UP000187608"/>
    </source>
</evidence>
<feature type="region of interest" description="Disordered" evidence="1">
    <location>
        <begin position="200"/>
        <end position="224"/>
    </location>
</feature>
<dbReference type="STRING" id="570947.SAMN05421687_10821"/>
<dbReference type="AlphaFoldDB" id="A0A1N7JXE8"/>
<evidence type="ECO:0000256" key="1">
    <source>
        <dbReference type="SAM" id="MobiDB-lite"/>
    </source>
</evidence>
<accession>A0A1N7JXE8</accession>
<organism evidence="2 3">
    <name type="scientific">Salimicrobium flavidum</name>
    <dbReference type="NCBI Taxonomy" id="570947"/>
    <lineage>
        <taxon>Bacteria</taxon>
        <taxon>Bacillati</taxon>
        <taxon>Bacillota</taxon>
        <taxon>Bacilli</taxon>
        <taxon>Bacillales</taxon>
        <taxon>Bacillaceae</taxon>
        <taxon>Salimicrobium</taxon>
    </lineage>
</organism>
<sequence length="224" mass="25822">MSIEQMKNQTQQAIEAEVNRFRKEIDQINQSLDPRYESVAFKNDVISKKRKELEQRVREQEETFRKEAKQELEHAEAQAATSTIRPTESDRALAESTLSEFSSALALSYNDKQKAQAREELESKLSHMSREQLYAIKTQLPSVLRNAAGDEEALKQVRPIHRKLSEVKTEEQEQAETTKELADARVDGSFKRLKLTHKAFKPEKPEAGSEPINYVNPLYPKKHK</sequence>
<name>A0A1N7JXE8_9BACI</name>
<dbReference type="EMBL" id="FTOC01000008">
    <property type="protein sequence ID" value="SIS53961.1"/>
    <property type="molecule type" value="Genomic_DNA"/>
</dbReference>
<gene>
    <name evidence="2" type="ORF">SAMN05421687_10821</name>
</gene>
<feature type="region of interest" description="Disordered" evidence="1">
    <location>
        <begin position="56"/>
        <end position="91"/>
    </location>
</feature>
<keyword evidence="3" id="KW-1185">Reference proteome</keyword>
<feature type="compositionally biased region" description="Basic and acidic residues" evidence="1">
    <location>
        <begin position="56"/>
        <end position="76"/>
    </location>
</feature>
<evidence type="ECO:0000313" key="2">
    <source>
        <dbReference type="EMBL" id="SIS53961.1"/>
    </source>
</evidence>
<protein>
    <submittedName>
        <fullName evidence="2">Uncharacterized protein</fullName>
    </submittedName>
</protein>
<reference evidence="3" key="1">
    <citation type="submission" date="2017-01" db="EMBL/GenBank/DDBJ databases">
        <authorList>
            <person name="Varghese N."/>
            <person name="Submissions S."/>
        </authorList>
    </citation>
    <scope>NUCLEOTIDE SEQUENCE [LARGE SCALE GENOMIC DNA]</scope>
    <source>
        <strain evidence="3">DSM 23127</strain>
    </source>
</reference>
<dbReference type="RefSeq" id="WP_076559638.1">
    <property type="nucleotide sequence ID" value="NZ_FTOC01000008.1"/>
</dbReference>
<proteinExistence type="predicted"/>
<dbReference type="Proteomes" id="UP000187608">
    <property type="component" value="Unassembled WGS sequence"/>
</dbReference>